<dbReference type="AlphaFoldDB" id="U3U7S9"/>
<dbReference type="GO" id="GO:0036424">
    <property type="term" value="F:L-phosphoserine phosphatase activity"/>
    <property type="evidence" value="ECO:0007669"/>
    <property type="project" value="InterPro"/>
</dbReference>
<evidence type="ECO:0000313" key="15">
    <source>
        <dbReference type="EMBL" id="BAO00487.1"/>
    </source>
</evidence>
<evidence type="ECO:0000256" key="4">
    <source>
        <dbReference type="ARBA" id="ARBA00012640"/>
    </source>
</evidence>
<dbReference type="Gene3D" id="3.40.50.1000">
    <property type="entry name" value="HAD superfamily/HAD-like"/>
    <property type="match status" value="1"/>
</dbReference>
<dbReference type="SUPFAM" id="SSF56784">
    <property type="entry name" value="HAD-like"/>
    <property type="match status" value="1"/>
</dbReference>
<dbReference type="SFLD" id="SFLDS00003">
    <property type="entry name" value="Haloacid_Dehalogenase"/>
    <property type="match status" value="1"/>
</dbReference>
<dbReference type="OrthoDB" id="9792539at2"/>
<dbReference type="SFLD" id="SFLDF00029">
    <property type="entry name" value="phosphoserine_phosphatase"/>
    <property type="match status" value="1"/>
</dbReference>
<name>U3U7S9_9GAMM</name>
<evidence type="ECO:0000256" key="13">
    <source>
        <dbReference type="ARBA" id="ARBA00048523"/>
    </source>
</evidence>
<dbReference type="NCBIfam" id="NF008350">
    <property type="entry name" value="PRK11133.1"/>
    <property type="match status" value="1"/>
</dbReference>
<dbReference type="NCBIfam" id="TIGR01488">
    <property type="entry name" value="HAD-SF-IB"/>
    <property type="match status" value="1"/>
</dbReference>
<evidence type="ECO:0000256" key="5">
    <source>
        <dbReference type="ARBA" id="ARBA00015196"/>
    </source>
</evidence>
<dbReference type="eggNOG" id="COG0560">
    <property type="taxonomic scope" value="Bacteria"/>
</dbReference>
<evidence type="ECO:0000256" key="8">
    <source>
        <dbReference type="ARBA" id="ARBA00022801"/>
    </source>
</evidence>
<evidence type="ECO:0000259" key="14">
    <source>
        <dbReference type="Pfam" id="PF18429"/>
    </source>
</evidence>
<comment type="catalytic activity">
    <reaction evidence="13">
        <text>O-phospho-D-serine + H2O = D-serine + phosphate</text>
        <dbReference type="Rhea" id="RHEA:24873"/>
        <dbReference type="ChEBI" id="CHEBI:15377"/>
        <dbReference type="ChEBI" id="CHEBI:35247"/>
        <dbReference type="ChEBI" id="CHEBI:43474"/>
        <dbReference type="ChEBI" id="CHEBI:58680"/>
        <dbReference type="EC" id="3.1.3.3"/>
    </reaction>
</comment>
<dbReference type="InterPro" id="IPR036412">
    <property type="entry name" value="HAD-like_sf"/>
</dbReference>
<keyword evidence="6" id="KW-0028">Amino-acid biosynthesis</keyword>
<dbReference type="KEGG" id="hhs:HHS_05170"/>
<sequence>MPLCYQNQQNHWLLYGRRLSKQKVAEYFYQLKDAYTIINDWNIDDYQVIHISGSLTTFAIQLAYNKGFDVVQLSQIPYLNIPGLLLMDMDSTAIQIECIDEIAKLAGYGIQVTEITERAMCGEMDFETSLRKRVSILKGTDASILKKVLDELPLTPGLTRLVEKLKNFNWKIAIASGGFTFYTNYLYHKLHLNAAFANKLEICNGKVTGKILGQIVNAQYKAQILNTLAKSFNISSTQTVAIGDGVNDLAMIKNAALGIAYHAKPKVNKHTKVMIRHADLMGVFCILSSSLIDY</sequence>
<dbReference type="InterPro" id="IPR041449">
    <property type="entry name" value="SerB_N"/>
</dbReference>
<evidence type="ECO:0000256" key="1">
    <source>
        <dbReference type="ARBA" id="ARBA00001946"/>
    </source>
</evidence>
<feature type="domain" description="Phosphoserine phosphatase N-terminal" evidence="14">
    <location>
        <begin position="8"/>
        <end position="70"/>
    </location>
</feature>
<dbReference type="SFLD" id="SFLDG01136">
    <property type="entry name" value="C1.6:_Phosphoserine_Phosphatas"/>
    <property type="match status" value="1"/>
</dbReference>
<comment type="pathway">
    <text evidence="2">Amino-acid biosynthesis; L-serine biosynthesis; L-serine from 3-phospho-D-glycerate: step 3/3.</text>
</comment>
<evidence type="ECO:0000256" key="10">
    <source>
        <dbReference type="ARBA" id="ARBA00023299"/>
    </source>
</evidence>
<comment type="catalytic activity">
    <reaction evidence="12">
        <text>O-phospho-L-serine + H2O = L-serine + phosphate</text>
        <dbReference type="Rhea" id="RHEA:21208"/>
        <dbReference type="ChEBI" id="CHEBI:15377"/>
        <dbReference type="ChEBI" id="CHEBI:33384"/>
        <dbReference type="ChEBI" id="CHEBI:43474"/>
        <dbReference type="ChEBI" id="CHEBI:57524"/>
        <dbReference type="EC" id="3.1.3.3"/>
    </reaction>
</comment>
<gene>
    <name evidence="15" type="primary">serB</name>
    <name evidence="15" type="ORF">HHS_05170</name>
</gene>
<dbReference type="PATRIC" id="fig|1235990.3.peg.513"/>
<dbReference type="NCBIfam" id="TIGR00338">
    <property type="entry name" value="serB"/>
    <property type="match status" value="1"/>
</dbReference>
<reference evidence="15 16" key="1">
    <citation type="submission" date="2012-10" db="EMBL/GenBank/DDBJ databases">
        <title>Genome sequence of the symbiont of the pentatomidae stink bug Halyomorpha halys.</title>
        <authorList>
            <person name="Kobayashi H."/>
            <person name="Fujii-Muramatsu R."/>
            <person name="Takeishi K."/>
            <person name="Noda H."/>
        </authorList>
    </citation>
    <scope>NUCLEOTIDE SEQUENCE [LARGE SCALE GENOMIC DNA]</scope>
</reference>
<dbReference type="GO" id="GO:0006564">
    <property type="term" value="P:L-serine biosynthetic process"/>
    <property type="evidence" value="ECO:0007669"/>
    <property type="project" value="UniProtKB-KW"/>
</dbReference>
<evidence type="ECO:0000256" key="11">
    <source>
        <dbReference type="ARBA" id="ARBA00031693"/>
    </source>
</evidence>
<comment type="similarity">
    <text evidence="3">Belongs to the HAD-like hydrolase superfamily. SerB family.</text>
</comment>
<accession>U3U7S9</accession>
<evidence type="ECO:0000256" key="6">
    <source>
        <dbReference type="ARBA" id="ARBA00022605"/>
    </source>
</evidence>
<dbReference type="GO" id="GO:0005737">
    <property type="term" value="C:cytoplasm"/>
    <property type="evidence" value="ECO:0007669"/>
    <property type="project" value="TreeGrafter"/>
</dbReference>
<dbReference type="GO" id="GO:0000287">
    <property type="term" value="F:magnesium ion binding"/>
    <property type="evidence" value="ECO:0007669"/>
    <property type="project" value="TreeGrafter"/>
</dbReference>
<keyword evidence="8" id="KW-0378">Hydrolase</keyword>
<keyword evidence="10" id="KW-0718">Serine biosynthesis</keyword>
<dbReference type="PANTHER" id="PTHR43344:SF2">
    <property type="entry name" value="PHOSPHOSERINE PHOSPHATASE"/>
    <property type="match status" value="1"/>
</dbReference>
<evidence type="ECO:0000256" key="3">
    <source>
        <dbReference type="ARBA" id="ARBA00009184"/>
    </source>
</evidence>
<dbReference type="STRING" id="1235990.BMSBPS_0140"/>
<dbReference type="EC" id="3.1.3.3" evidence="4"/>
<dbReference type="UniPathway" id="UPA00135">
    <property type="reaction ID" value="UER00198"/>
</dbReference>
<dbReference type="CDD" id="cd07500">
    <property type="entry name" value="HAD_PSP"/>
    <property type="match status" value="1"/>
</dbReference>
<evidence type="ECO:0000313" key="16">
    <source>
        <dbReference type="Proteomes" id="UP000016900"/>
    </source>
</evidence>
<dbReference type="FunFam" id="3.40.50.1000:FF:000048">
    <property type="entry name" value="Phosphoserine phosphatase"/>
    <property type="match status" value="1"/>
</dbReference>
<evidence type="ECO:0000256" key="9">
    <source>
        <dbReference type="ARBA" id="ARBA00022842"/>
    </source>
</evidence>
<keyword evidence="7" id="KW-0479">Metal-binding</keyword>
<keyword evidence="9" id="KW-0460">Magnesium</keyword>
<dbReference type="InterPro" id="IPR050582">
    <property type="entry name" value="HAD-like_SerB"/>
</dbReference>
<dbReference type="KEGG" id="pck:BMSBPS_0140"/>
<dbReference type="EMBL" id="AP012554">
    <property type="protein sequence ID" value="BAO00487.1"/>
    <property type="molecule type" value="Genomic_DNA"/>
</dbReference>
<dbReference type="InterPro" id="IPR023214">
    <property type="entry name" value="HAD_sf"/>
</dbReference>
<protein>
    <recommendedName>
        <fullName evidence="5">Phosphoserine phosphatase</fullName>
        <ecNumber evidence="4">3.1.3.3</ecNumber>
    </recommendedName>
    <alternativeName>
        <fullName evidence="11">O-phosphoserine phosphohydrolase</fullName>
    </alternativeName>
</protein>
<dbReference type="Gene3D" id="1.10.150.210">
    <property type="entry name" value="Phosphoserine phosphatase, domain 2"/>
    <property type="match status" value="1"/>
</dbReference>
<dbReference type="Gene3D" id="3.30.70.2020">
    <property type="match status" value="1"/>
</dbReference>
<dbReference type="PANTHER" id="PTHR43344">
    <property type="entry name" value="PHOSPHOSERINE PHOSPHATASE"/>
    <property type="match status" value="1"/>
</dbReference>
<evidence type="ECO:0000256" key="7">
    <source>
        <dbReference type="ARBA" id="ARBA00022723"/>
    </source>
</evidence>
<evidence type="ECO:0000256" key="12">
    <source>
        <dbReference type="ARBA" id="ARBA00048138"/>
    </source>
</evidence>
<dbReference type="Pfam" id="PF00702">
    <property type="entry name" value="Hydrolase"/>
    <property type="match status" value="1"/>
</dbReference>
<evidence type="ECO:0000256" key="2">
    <source>
        <dbReference type="ARBA" id="ARBA00005135"/>
    </source>
</evidence>
<dbReference type="FunFam" id="1.10.150.210:FF:000001">
    <property type="entry name" value="Phosphoserine phosphatase"/>
    <property type="match status" value="1"/>
</dbReference>
<proteinExistence type="inferred from homology"/>
<organism evidence="15 16">
    <name type="scientific">Candidatus Pantoea carbekii</name>
    <dbReference type="NCBI Taxonomy" id="1235990"/>
    <lineage>
        <taxon>Bacteria</taxon>
        <taxon>Pseudomonadati</taxon>
        <taxon>Pseudomonadota</taxon>
        <taxon>Gammaproteobacteria</taxon>
        <taxon>Enterobacterales</taxon>
        <taxon>Erwiniaceae</taxon>
        <taxon>Pantoea</taxon>
    </lineage>
</organism>
<keyword evidence="16" id="KW-1185">Reference proteome</keyword>
<dbReference type="Proteomes" id="UP000016900">
    <property type="component" value="Chromosome"/>
</dbReference>
<dbReference type="Pfam" id="PF18429">
    <property type="entry name" value="DUF5609"/>
    <property type="match status" value="1"/>
</dbReference>
<dbReference type="InterPro" id="IPR004469">
    <property type="entry name" value="PSP"/>
</dbReference>
<comment type="cofactor">
    <cofactor evidence="1">
        <name>Mg(2+)</name>
        <dbReference type="ChEBI" id="CHEBI:18420"/>
    </cofactor>
</comment>
<dbReference type="SFLD" id="SFLDG01137">
    <property type="entry name" value="C1.6.1:_Phosphoserine_Phosphat"/>
    <property type="match status" value="1"/>
</dbReference>